<dbReference type="SUPFAM" id="SSF52507">
    <property type="entry name" value="Homo-oligomeric flavin-containing Cys decarboxylases, HFCD"/>
    <property type="match status" value="1"/>
</dbReference>
<protein>
    <submittedName>
        <fullName evidence="2">Flavoprotein</fullName>
    </submittedName>
</protein>
<dbReference type="Proteomes" id="UP000295601">
    <property type="component" value="Unassembled WGS sequence"/>
</dbReference>
<evidence type="ECO:0000259" key="1">
    <source>
        <dbReference type="Pfam" id="PF02441"/>
    </source>
</evidence>
<dbReference type="OrthoDB" id="9802554at2"/>
<accession>A0A4R6RZN9</accession>
<gene>
    <name evidence="2" type="ORF">EDF62_1630</name>
</gene>
<keyword evidence="3" id="KW-1185">Reference proteome</keyword>
<proteinExistence type="predicted"/>
<dbReference type="Pfam" id="PF02441">
    <property type="entry name" value="Flavoprotein"/>
    <property type="match status" value="1"/>
</dbReference>
<organism evidence="2 3">
    <name type="scientific">Leucobacter luti</name>
    <dbReference type="NCBI Taxonomy" id="340320"/>
    <lineage>
        <taxon>Bacteria</taxon>
        <taxon>Bacillati</taxon>
        <taxon>Actinomycetota</taxon>
        <taxon>Actinomycetes</taxon>
        <taxon>Micrococcales</taxon>
        <taxon>Microbacteriaceae</taxon>
        <taxon>Leucobacter</taxon>
    </lineage>
</organism>
<evidence type="ECO:0000313" key="2">
    <source>
        <dbReference type="EMBL" id="TDP92423.1"/>
    </source>
</evidence>
<name>A0A4R6RZN9_9MICO</name>
<sequence>MSIRTHRILWIVSGAVQAANIPTLIAWAKKAYPNLDFQVAITEGSSRFVTKFALEEFSGSRVLSDTWTDEPSPDYEHHVHIADSYDAFLVWPLSLSYCSKLASVSGEGPVLLALNITNKPIIAFPVFPPGAVSNPLTGQLLEKLDERKNVRLFRPLASGNSLRGNSDAAKNVEVDPSTIFNVLIESLPGSEKVRAS</sequence>
<dbReference type="GO" id="GO:0003824">
    <property type="term" value="F:catalytic activity"/>
    <property type="evidence" value="ECO:0007669"/>
    <property type="project" value="InterPro"/>
</dbReference>
<reference evidence="2 3" key="1">
    <citation type="submission" date="2019-03" db="EMBL/GenBank/DDBJ databases">
        <title>Genomic analyses of the natural microbiome of Caenorhabditis elegans.</title>
        <authorList>
            <person name="Samuel B."/>
        </authorList>
    </citation>
    <scope>NUCLEOTIDE SEQUENCE [LARGE SCALE GENOMIC DNA]</scope>
    <source>
        <strain evidence="2 3">JUb18</strain>
    </source>
</reference>
<dbReference type="EMBL" id="SNYA01000004">
    <property type="protein sequence ID" value="TDP92423.1"/>
    <property type="molecule type" value="Genomic_DNA"/>
</dbReference>
<feature type="domain" description="Flavoprotein" evidence="1">
    <location>
        <begin position="7"/>
        <end position="144"/>
    </location>
</feature>
<dbReference type="RefSeq" id="WP_133616646.1">
    <property type="nucleotide sequence ID" value="NZ_SNYA01000004.1"/>
</dbReference>
<dbReference type="AlphaFoldDB" id="A0A4R6RZN9"/>
<dbReference type="InterPro" id="IPR003382">
    <property type="entry name" value="Flavoprotein"/>
</dbReference>
<dbReference type="Gene3D" id="3.40.50.1950">
    <property type="entry name" value="Flavin prenyltransferase-like"/>
    <property type="match status" value="1"/>
</dbReference>
<comment type="caution">
    <text evidence="2">The sequence shown here is derived from an EMBL/GenBank/DDBJ whole genome shotgun (WGS) entry which is preliminary data.</text>
</comment>
<evidence type="ECO:0000313" key="3">
    <source>
        <dbReference type="Proteomes" id="UP000295601"/>
    </source>
</evidence>
<dbReference type="InterPro" id="IPR036551">
    <property type="entry name" value="Flavin_trans-like"/>
</dbReference>